<dbReference type="EMBL" id="GBXM01003499">
    <property type="protein sequence ID" value="JAI05079.1"/>
    <property type="molecule type" value="Transcribed_RNA"/>
</dbReference>
<reference evidence="1" key="1">
    <citation type="submission" date="2014-11" db="EMBL/GenBank/DDBJ databases">
        <authorList>
            <person name="Amaro Gonzalez C."/>
        </authorList>
    </citation>
    <scope>NUCLEOTIDE SEQUENCE</scope>
</reference>
<accession>A0A0E9XTR4</accession>
<sequence>MNSGTVCGDLSRDTNLIQKISCRHSIHCEISFNKPTVTRCDILTHKTKRNTEVQYVLAQGKRGLEGCFCHSSQRG</sequence>
<evidence type="ECO:0000313" key="1">
    <source>
        <dbReference type="EMBL" id="JAI05079.1"/>
    </source>
</evidence>
<dbReference type="AlphaFoldDB" id="A0A0E9XTR4"/>
<protein>
    <submittedName>
        <fullName evidence="1">Uncharacterized protein</fullName>
    </submittedName>
</protein>
<reference evidence="1" key="2">
    <citation type="journal article" date="2015" name="Fish Shellfish Immunol.">
        <title>Early steps in the European eel (Anguilla anguilla)-Vibrio vulnificus interaction in the gills: Role of the RtxA13 toxin.</title>
        <authorList>
            <person name="Callol A."/>
            <person name="Pajuelo D."/>
            <person name="Ebbesson L."/>
            <person name="Teles M."/>
            <person name="MacKenzie S."/>
            <person name="Amaro C."/>
        </authorList>
    </citation>
    <scope>NUCLEOTIDE SEQUENCE</scope>
</reference>
<organism evidence="1">
    <name type="scientific">Anguilla anguilla</name>
    <name type="common">European freshwater eel</name>
    <name type="synonym">Muraena anguilla</name>
    <dbReference type="NCBI Taxonomy" id="7936"/>
    <lineage>
        <taxon>Eukaryota</taxon>
        <taxon>Metazoa</taxon>
        <taxon>Chordata</taxon>
        <taxon>Craniata</taxon>
        <taxon>Vertebrata</taxon>
        <taxon>Euteleostomi</taxon>
        <taxon>Actinopterygii</taxon>
        <taxon>Neopterygii</taxon>
        <taxon>Teleostei</taxon>
        <taxon>Anguilliformes</taxon>
        <taxon>Anguillidae</taxon>
        <taxon>Anguilla</taxon>
    </lineage>
</organism>
<name>A0A0E9XTR4_ANGAN</name>
<proteinExistence type="predicted"/>